<dbReference type="EMBL" id="AP026803">
    <property type="protein sequence ID" value="BDR60602.1"/>
    <property type="molecule type" value="Genomic_DNA"/>
</dbReference>
<reference evidence="1 2" key="1">
    <citation type="journal article" date="2023" name="Microbiol. Spectr.">
        <title>Symbiosis of Carpenter Bees with Uncharacterized Lactic Acid Bacteria Showing NAD Auxotrophy.</title>
        <authorList>
            <person name="Kawasaki S."/>
            <person name="Ozawa K."/>
            <person name="Mori T."/>
            <person name="Yamamoto A."/>
            <person name="Ito M."/>
            <person name="Ohkuma M."/>
            <person name="Sakamoto M."/>
            <person name="Matsutani M."/>
        </authorList>
    </citation>
    <scope>NUCLEOTIDE SEQUENCE [LARGE SCALE GENOMIC DNA]</scope>
    <source>
        <strain evidence="1 2">Kim32-2</strain>
    </source>
</reference>
<sequence>MLKDILITAYILLQIAVGRVAFDNYSVTDRIKQDLPETVSYAKVPKSNLDYRNVRIIDPATGKELPYRLKRVGGYDPSRQYIAIEHKGQYVRQIDYISKQKFLKAVDKSD</sequence>
<evidence type="ECO:0000313" key="2">
    <source>
        <dbReference type="Proteomes" id="UP001321741"/>
    </source>
</evidence>
<keyword evidence="2" id="KW-1185">Reference proteome</keyword>
<evidence type="ECO:0008006" key="3">
    <source>
        <dbReference type="Google" id="ProtNLM"/>
    </source>
</evidence>
<protein>
    <recommendedName>
        <fullName evidence="3">YxeA family protein</fullName>
    </recommendedName>
</protein>
<evidence type="ECO:0000313" key="1">
    <source>
        <dbReference type="EMBL" id="BDR60602.1"/>
    </source>
</evidence>
<name>A0ABM8BH44_9LACO</name>
<accession>A0ABM8BH44</accession>
<dbReference type="RefSeq" id="WP_317636861.1">
    <property type="nucleotide sequence ID" value="NZ_AP026803.1"/>
</dbReference>
<dbReference type="Proteomes" id="UP001321741">
    <property type="component" value="Chromosome"/>
</dbReference>
<gene>
    <name evidence="1" type="ORF">KIM322_08630</name>
</gene>
<organism evidence="1 2">
    <name type="scientific">Lactobacillus xylocopicola</name>
    <dbReference type="NCBI Taxonomy" id="2976676"/>
    <lineage>
        <taxon>Bacteria</taxon>
        <taxon>Bacillati</taxon>
        <taxon>Bacillota</taxon>
        <taxon>Bacilli</taxon>
        <taxon>Lactobacillales</taxon>
        <taxon>Lactobacillaceae</taxon>
        <taxon>Lactobacillus</taxon>
    </lineage>
</organism>
<proteinExistence type="predicted"/>